<feature type="signal peptide" evidence="2">
    <location>
        <begin position="1"/>
        <end position="17"/>
    </location>
</feature>
<dbReference type="EMBL" id="KB644410">
    <property type="protein sequence ID" value="EPS28098.1"/>
    <property type="molecule type" value="Genomic_DNA"/>
</dbReference>
<name>S8AQ73_PENO1</name>
<protein>
    <recommendedName>
        <fullName evidence="5">Extracellular membrane protein CFEM domain-containing protein</fullName>
    </recommendedName>
</protein>
<reference evidence="3 4" key="1">
    <citation type="journal article" date="2013" name="PLoS ONE">
        <title>Genomic and secretomic analyses reveal unique features of the lignocellulolytic enzyme system of Penicillium decumbens.</title>
        <authorList>
            <person name="Liu G."/>
            <person name="Zhang L."/>
            <person name="Wei X."/>
            <person name="Zou G."/>
            <person name="Qin Y."/>
            <person name="Ma L."/>
            <person name="Li J."/>
            <person name="Zheng H."/>
            <person name="Wang S."/>
            <person name="Wang C."/>
            <person name="Xun L."/>
            <person name="Zhao G.-P."/>
            <person name="Zhou Z."/>
            <person name="Qu Y."/>
        </authorList>
    </citation>
    <scope>NUCLEOTIDE SEQUENCE [LARGE SCALE GENOMIC DNA]</scope>
    <source>
        <strain evidence="4">114-2 / CGMCC 5302</strain>
    </source>
</reference>
<gene>
    <name evidence="3" type="ORF">PDE_03044</name>
</gene>
<sequence>MKMTLIALSTLLALAAAVDTTTTTSTTVAPTVTMSAEAQCAKKCNANDVCCIAQCYHVPCPNENQANDTNSCVAACPQGNGSPAETQKYADCEQRCYNSHFLATTYASAAPTGASAGSSNSNSNNNSNNDNNSNSSDGQSNAMTTGSMSSETASSYTGFQQATATSDSASASSSIITQTGAAAPLNRGASGAGLFGLALAAFVL</sequence>
<feature type="compositionally biased region" description="Low complexity" evidence="1">
    <location>
        <begin position="113"/>
        <end position="142"/>
    </location>
</feature>
<organism evidence="3 4">
    <name type="scientific">Penicillium oxalicum (strain 114-2 / CGMCC 5302)</name>
    <name type="common">Penicillium decumbens</name>
    <dbReference type="NCBI Taxonomy" id="933388"/>
    <lineage>
        <taxon>Eukaryota</taxon>
        <taxon>Fungi</taxon>
        <taxon>Dikarya</taxon>
        <taxon>Ascomycota</taxon>
        <taxon>Pezizomycotina</taxon>
        <taxon>Eurotiomycetes</taxon>
        <taxon>Eurotiomycetidae</taxon>
        <taxon>Eurotiales</taxon>
        <taxon>Aspergillaceae</taxon>
        <taxon>Penicillium</taxon>
    </lineage>
</organism>
<proteinExistence type="predicted"/>
<dbReference type="AlphaFoldDB" id="S8AQ73"/>
<dbReference type="OrthoDB" id="5597238at2759"/>
<dbReference type="eggNOG" id="ENOG502SFMK">
    <property type="taxonomic scope" value="Eukaryota"/>
</dbReference>
<dbReference type="Proteomes" id="UP000019376">
    <property type="component" value="Unassembled WGS sequence"/>
</dbReference>
<evidence type="ECO:0000256" key="1">
    <source>
        <dbReference type="SAM" id="MobiDB-lite"/>
    </source>
</evidence>
<accession>S8AQ73</accession>
<evidence type="ECO:0008006" key="5">
    <source>
        <dbReference type="Google" id="ProtNLM"/>
    </source>
</evidence>
<evidence type="ECO:0000313" key="3">
    <source>
        <dbReference type="EMBL" id="EPS28098.1"/>
    </source>
</evidence>
<keyword evidence="4" id="KW-1185">Reference proteome</keyword>
<dbReference type="STRING" id="933388.S8AQ73"/>
<feature type="region of interest" description="Disordered" evidence="1">
    <location>
        <begin position="113"/>
        <end position="152"/>
    </location>
</feature>
<dbReference type="HOGENOM" id="CLU_096545_1_1_1"/>
<evidence type="ECO:0000313" key="4">
    <source>
        <dbReference type="Proteomes" id="UP000019376"/>
    </source>
</evidence>
<feature type="chain" id="PRO_5004560831" description="Extracellular membrane protein CFEM domain-containing protein" evidence="2">
    <location>
        <begin position="18"/>
        <end position="204"/>
    </location>
</feature>
<feature type="compositionally biased region" description="Polar residues" evidence="1">
    <location>
        <begin position="143"/>
        <end position="152"/>
    </location>
</feature>
<evidence type="ECO:0000256" key="2">
    <source>
        <dbReference type="SAM" id="SignalP"/>
    </source>
</evidence>
<keyword evidence="2" id="KW-0732">Signal</keyword>